<keyword evidence="10" id="KW-1185">Reference proteome</keyword>
<accession>A0AA35WFF7</accession>
<feature type="compositionally biased region" description="Basic and acidic residues" evidence="7">
    <location>
        <begin position="65"/>
        <end position="79"/>
    </location>
</feature>
<comment type="similarity">
    <text evidence="2">Belongs to the TCHP family.</text>
</comment>
<comment type="subcellular location">
    <subcellularLocation>
        <location evidence="1">Cytoplasm</location>
        <location evidence="1">Cytoskeleton</location>
        <location evidence="1">Microtubule organizing center</location>
        <location evidence="1">Centrosome</location>
    </subcellularLocation>
</comment>
<evidence type="ECO:0000256" key="4">
    <source>
        <dbReference type="ARBA" id="ARBA00022490"/>
    </source>
</evidence>
<dbReference type="GO" id="GO:0005813">
    <property type="term" value="C:centrosome"/>
    <property type="evidence" value="ECO:0007669"/>
    <property type="project" value="UniProtKB-SubCell"/>
</dbReference>
<feature type="compositionally biased region" description="Basic and acidic residues" evidence="7">
    <location>
        <begin position="172"/>
        <end position="215"/>
    </location>
</feature>
<feature type="region of interest" description="Disordered" evidence="7">
    <location>
        <begin position="155"/>
        <end position="215"/>
    </location>
</feature>
<comment type="caution">
    <text evidence="9">The sequence shown here is derived from an EMBL/GenBank/DDBJ whole genome shotgun (WGS) entry which is preliminary data.</text>
</comment>
<evidence type="ECO:0000256" key="7">
    <source>
        <dbReference type="SAM" id="MobiDB-lite"/>
    </source>
</evidence>
<keyword evidence="9" id="KW-0416">Keratin</keyword>
<evidence type="ECO:0000313" key="10">
    <source>
        <dbReference type="Proteomes" id="UP001174909"/>
    </source>
</evidence>
<protein>
    <recommendedName>
        <fullName evidence="3">Trichoplein keratin filament-binding protein</fullName>
    </recommendedName>
</protein>
<feature type="compositionally biased region" description="Low complexity" evidence="7">
    <location>
        <begin position="54"/>
        <end position="64"/>
    </location>
</feature>
<dbReference type="InterPro" id="IPR043596">
    <property type="entry name" value="CFAP53/TCHP"/>
</dbReference>
<feature type="region of interest" description="Disordered" evidence="7">
    <location>
        <begin position="52"/>
        <end position="79"/>
    </location>
</feature>
<dbReference type="AlphaFoldDB" id="A0AA35WFF7"/>
<evidence type="ECO:0000256" key="1">
    <source>
        <dbReference type="ARBA" id="ARBA00004300"/>
    </source>
</evidence>
<dbReference type="EMBL" id="CASHTH010001433">
    <property type="protein sequence ID" value="CAI8015341.1"/>
    <property type="molecule type" value="Genomic_DNA"/>
</dbReference>
<dbReference type="GO" id="GO:0045095">
    <property type="term" value="C:keratin filament"/>
    <property type="evidence" value="ECO:0007669"/>
    <property type="project" value="TreeGrafter"/>
</dbReference>
<dbReference type="PANTHER" id="PTHR31183">
    <property type="entry name" value="TRICHOPLEIN KERATIN FILAMENT-BINDING PROTEIN FAMILY MEMBER"/>
    <property type="match status" value="1"/>
</dbReference>
<reference evidence="9" key="1">
    <citation type="submission" date="2023-03" db="EMBL/GenBank/DDBJ databases">
        <authorList>
            <person name="Steffen K."/>
            <person name="Cardenas P."/>
        </authorList>
    </citation>
    <scope>NUCLEOTIDE SEQUENCE</scope>
</reference>
<evidence type="ECO:0000259" key="8">
    <source>
        <dbReference type="Pfam" id="PF13868"/>
    </source>
</evidence>
<evidence type="ECO:0000256" key="6">
    <source>
        <dbReference type="ARBA" id="ARBA00023212"/>
    </source>
</evidence>
<evidence type="ECO:0000256" key="5">
    <source>
        <dbReference type="ARBA" id="ARBA00023054"/>
    </source>
</evidence>
<keyword evidence="5" id="KW-0175">Coiled coil</keyword>
<evidence type="ECO:0000313" key="9">
    <source>
        <dbReference type="EMBL" id="CAI8015341.1"/>
    </source>
</evidence>
<feature type="domain" description="Trichohyalin-plectin-homology" evidence="8">
    <location>
        <begin position="141"/>
        <end position="380"/>
    </location>
</feature>
<dbReference type="GO" id="GO:0006915">
    <property type="term" value="P:apoptotic process"/>
    <property type="evidence" value="ECO:0007669"/>
    <property type="project" value="TreeGrafter"/>
</dbReference>
<dbReference type="PANTHER" id="PTHR31183:SF2">
    <property type="entry name" value="TRICHOPLEIN KERATIN FILAMENT-BINDING PROTEIN"/>
    <property type="match status" value="1"/>
</dbReference>
<proteinExistence type="inferred from homology"/>
<gene>
    <name evidence="9" type="ORF">GBAR_LOCUS9507</name>
</gene>
<dbReference type="Proteomes" id="UP001174909">
    <property type="component" value="Unassembled WGS sequence"/>
</dbReference>
<dbReference type="InterPro" id="IPR043597">
    <property type="entry name" value="TPH_dom"/>
</dbReference>
<keyword evidence="4" id="KW-0963">Cytoplasm</keyword>
<sequence length="386" mass="46570">MAALYTRGRAMEVENRIARRRNQEEAMRRRWENHWNYLQRLDVQSTKRAAWFAGSSSRPGSARGSESRRVEEEREEKRKRLEERRGRLRRLLDEEREGYEVELRELTPDKVKTMKTRVDHLKSQRMERQKALAEEKHEEIWRANCPKLRQAEVRQREKAMPSMWQEQVSAKTQKEESSKKEKERYQQEVEKERERALRKEEEQKKKMKSEGRDHATALQRQMMEVKAREEEAAQLEVEQAQIEKEQLELAMAEERRERLEETARKAELGRVLSKQATAQLRRKSQRIQEALELDLRILEDIAERERVERGLATERRERARADAQWMRQVVAEQLELEKKREAELDLLHREEAARMWARREREWGREKEARERLMSEVLAERAEAAL</sequence>
<evidence type="ECO:0000256" key="2">
    <source>
        <dbReference type="ARBA" id="ARBA00010777"/>
    </source>
</evidence>
<evidence type="ECO:0000256" key="3">
    <source>
        <dbReference type="ARBA" id="ARBA00017328"/>
    </source>
</evidence>
<name>A0AA35WFF7_GEOBA</name>
<keyword evidence="6" id="KW-0206">Cytoskeleton</keyword>
<organism evidence="9 10">
    <name type="scientific">Geodia barretti</name>
    <name type="common">Barrett's horny sponge</name>
    <dbReference type="NCBI Taxonomy" id="519541"/>
    <lineage>
        <taxon>Eukaryota</taxon>
        <taxon>Metazoa</taxon>
        <taxon>Porifera</taxon>
        <taxon>Demospongiae</taxon>
        <taxon>Heteroscleromorpha</taxon>
        <taxon>Tetractinellida</taxon>
        <taxon>Astrophorina</taxon>
        <taxon>Geodiidae</taxon>
        <taxon>Geodia</taxon>
    </lineage>
</organism>
<dbReference type="Pfam" id="PF13868">
    <property type="entry name" value="TPH"/>
    <property type="match status" value="1"/>
</dbReference>